<protein>
    <recommendedName>
        <fullName evidence="3">histidine kinase</fullName>
        <ecNumber evidence="3">2.7.13.3</ecNumber>
    </recommendedName>
</protein>
<dbReference type="EMBL" id="JAEVLS010000003">
    <property type="protein sequence ID" value="MBM0105901.1"/>
    <property type="molecule type" value="Genomic_DNA"/>
</dbReference>
<dbReference type="InterPro" id="IPR036890">
    <property type="entry name" value="HATPase_C_sf"/>
</dbReference>
<feature type="domain" description="Histidine kinase" evidence="11">
    <location>
        <begin position="188"/>
        <end position="391"/>
    </location>
</feature>
<feature type="transmembrane region" description="Helical" evidence="10">
    <location>
        <begin position="22"/>
        <end position="40"/>
    </location>
</feature>
<feature type="transmembrane region" description="Helical" evidence="10">
    <location>
        <begin position="136"/>
        <end position="159"/>
    </location>
</feature>
<dbReference type="InterPro" id="IPR004358">
    <property type="entry name" value="Sig_transdc_His_kin-like_C"/>
</dbReference>
<dbReference type="InterPro" id="IPR003661">
    <property type="entry name" value="HisK_dim/P_dom"/>
</dbReference>
<keyword evidence="8 12" id="KW-0418">Kinase</keyword>
<evidence type="ECO:0000256" key="1">
    <source>
        <dbReference type="ARBA" id="ARBA00000085"/>
    </source>
</evidence>
<dbReference type="Pfam" id="PF25323">
    <property type="entry name" value="6TM_PilS"/>
    <property type="match status" value="1"/>
</dbReference>
<dbReference type="Gene3D" id="1.10.287.130">
    <property type="match status" value="1"/>
</dbReference>
<keyword evidence="7" id="KW-0547">Nucleotide-binding</keyword>
<dbReference type="SMART" id="SM00387">
    <property type="entry name" value="HATPase_c"/>
    <property type="match status" value="1"/>
</dbReference>
<feature type="transmembrane region" description="Helical" evidence="10">
    <location>
        <begin position="52"/>
        <end position="71"/>
    </location>
</feature>
<keyword evidence="10" id="KW-0812">Transmembrane</keyword>
<dbReference type="InterPro" id="IPR003594">
    <property type="entry name" value="HATPase_dom"/>
</dbReference>
<keyword evidence="5" id="KW-0597">Phosphoprotein</keyword>
<dbReference type="Pfam" id="PF02518">
    <property type="entry name" value="HATPase_c"/>
    <property type="match status" value="1"/>
</dbReference>
<dbReference type="InterPro" id="IPR005467">
    <property type="entry name" value="His_kinase_dom"/>
</dbReference>
<keyword evidence="13" id="KW-1185">Reference proteome</keyword>
<comment type="catalytic activity">
    <reaction evidence="1">
        <text>ATP + protein L-histidine = ADP + protein N-phospho-L-histidine.</text>
        <dbReference type="EC" id="2.7.13.3"/>
    </reaction>
</comment>
<gene>
    <name evidence="12" type="ORF">JM946_14310</name>
</gene>
<evidence type="ECO:0000256" key="2">
    <source>
        <dbReference type="ARBA" id="ARBA00004651"/>
    </source>
</evidence>
<comment type="subcellular location">
    <subcellularLocation>
        <location evidence="2">Cell membrane</location>
        <topology evidence="2">Multi-pass membrane protein</topology>
    </subcellularLocation>
</comment>
<evidence type="ECO:0000256" key="4">
    <source>
        <dbReference type="ARBA" id="ARBA00022475"/>
    </source>
</evidence>
<keyword evidence="10" id="KW-0472">Membrane</keyword>
<evidence type="ECO:0000256" key="8">
    <source>
        <dbReference type="ARBA" id="ARBA00022777"/>
    </source>
</evidence>
<name>A0ABS1WY44_9GAMM</name>
<dbReference type="PANTHER" id="PTHR44936:SF10">
    <property type="entry name" value="SENSOR PROTEIN RSTB"/>
    <property type="match status" value="1"/>
</dbReference>
<comment type="caution">
    <text evidence="12">The sequence shown here is derived from an EMBL/GenBank/DDBJ whole genome shotgun (WGS) entry which is preliminary data.</text>
</comment>
<evidence type="ECO:0000313" key="12">
    <source>
        <dbReference type="EMBL" id="MBM0105901.1"/>
    </source>
</evidence>
<accession>A0ABS1WY44</accession>
<evidence type="ECO:0000256" key="9">
    <source>
        <dbReference type="ARBA" id="ARBA00022840"/>
    </source>
</evidence>
<dbReference type="PRINTS" id="PR00344">
    <property type="entry name" value="BCTRLSENSOR"/>
</dbReference>
<evidence type="ECO:0000256" key="6">
    <source>
        <dbReference type="ARBA" id="ARBA00022679"/>
    </source>
</evidence>
<evidence type="ECO:0000256" key="5">
    <source>
        <dbReference type="ARBA" id="ARBA00022553"/>
    </source>
</evidence>
<keyword evidence="6" id="KW-0808">Transferase</keyword>
<evidence type="ECO:0000256" key="7">
    <source>
        <dbReference type="ARBA" id="ARBA00022741"/>
    </source>
</evidence>
<keyword evidence="4" id="KW-1003">Cell membrane</keyword>
<dbReference type="EC" id="2.7.13.3" evidence="3"/>
<dbReference type="GO" id="GO:0016301">
    <property type="term" value="F:kinase activity"/>
    <property type="evidence" value="ECO:0007669"/>
    <property type="project" value="UniProtKB-KW"/>
</dbReference>
<dbReference type="CDD" id="cd00082">
    <property type="entry name" value="HisKA"/>
    <property type="match status" value="1"/>
</dbReference>
<dbReference type="SUPFAM" id="SSF55874">
    <property type="entry name" value="ATPase domain of HSP90 chaperone/DNA topoisomerase II/histidine kinase"/>
    <property type="match status" value="1"/>
</dbReference>
<evidence type="ECO:0000259" key="11">
    <source>
        <dbReference type="PROSITE" id="PS50109"/>
    </source>
</evidence>
<evidence type="ECO:0000313" key="13">
    <source>
        <dbReference type="Proteomes" id="UP000661077"/>
    </source>
</evidence>
<dbReference type="Proteomes" id="UP000661077">
    <property type="component" value="Unassembled WGS sequence"/>
</dbReference>
<feature type="transmembrane region" description="Helical" evidence="10">
    <location>
        <begin position="77"/>
        <end position="93"/>
    </location>
</feature>
<dbReference type="PANTHER" id="PTHR44936">
    <property type="entry name" value="SENSOR PROTEIN CREC"/>
    <property type="match status" value="1"/>
</dbReference>
<proteinExistence type="predicted"/>
<organism evidence="12 13">
    <name type="scientific">Steroidobacter gossypii</name>
    <dbReference type="NCBI Taxonomy" id="2805490"/>
    <lineage>
        <taxon>Bacteria</taxon>
        <taxon>Pseudomonadati</taxon>
        <taxon>Pseudomonadota</taxon>
        <taxon>Gammaproteobacteria</taxon>
        <taxon>Steroidobacterales</taxon>
        <taxon>Steroidobacteraceae</taxon>
        <taxon>Steroidobacter</taxon>
    </lineage>
</organism>
<dbReference type="Gene3D" id="3.30.565.10">
    <property type="entry name" value="Histidine kinase-like ATPase, C-terminal domain"/>
    <property type="match status" value="1"/>
</dbReference>
<sequence length="393" mass="42040">MAGQAVTVLIVTGPLGVELPETPLWAGIGALALFNVYATWRARGAGEVSAAALFSHILIDVLLLTWMVAWSGGVENPFSSLFLLPIALSILALPSRWVWATAAASMAGYCASALLARELPHVHGVFSDAFSIHKAGMMVTFAVSVAVVLIFFTRIAAAWRKSEREVARLREQFTRNEGIIALATHAASVAHELNTPLGTLTLMVEDLASEATTDAQREEYTTMRSLLLVCRDRVRELATPAEAGRFGTPASSVDLERVIERWLLIRPVVDLRRTGSTAGLERVDPAIGHLVLALLNNAADAGEQAGSNRVDLHVEVERRALRVSIRDYGVGFEHAQPMLPATLFRTNKPGGMGIGLALSHATVERLGGTLSMQAASDGPGVVVSFELPAVLEA</sequence>
<dbReference type="PROSITE" id="PS50109">
    <property type="entry name" value="HIS_KIN"/>
    <property type="match status" value="1"/>
</dbReference>
<dbReference type="InterPro" id="IPR050980">
    <property type="entry name" value="2C_sensor_his_kinase"/>
</dbReference>
<dbReference type="InterPro" id="IPR036097">
    <property type="entry name" value="HisK_dim/P_sf"/>
</dbReference>
<dbReference type="SUPFAM" id="SSF47384">
    <property type="entry name" value="Homodimeric domain of signal transducing histidine kinase"/>
    <property type="match status" value="1"/>
</dbReference>
<keyword evidence="9" id="KW-0067">ATP-binding</keyword>
<evidence type="ECO:0000256" key="3">
    <source>
        <dbReference type="ARBA" id="ARBA00012438"/>
    </source>
</evidence>
<reference evidence="12 13" key="1">
    <citation type="journal article" date="2021" name="Int. J. Syst. Evol. Microbiol.">
        <title>Steroidobacter gossypii sp. nov., isolated from soil of cotton cropping field.</title>
        <authorList>
            <person name="Huang R."/>
            <person name="Yang S."/>
            <person name="Zhen C."/>
            <person name="Liu W."/>
        </authorList>
    </citation>
    <scope>NUCLEOTIDE SEQUENCE [LARGE SCALE GENOMIC DNA]</scope>
    <source>
        <strain evidence="12 13">S1-65</strain>
    </source>
</reference>
<keyword evidence="10" id="KW-1133">Transmembrane helix</keyword>
<evidence type="ECO:0000256" key="10">
    <source>
        <dbReference type="SAM" id="Phobius"/>
    </source>
</evidence>